<comment type="caution">
    <text evidence="1">The sequence shown here is derived from an EMBL/GenBank/DDBJ whole genome shotgun (WGS) entry which is preliminary data.</text>
</comment>
<organism evidence="1 2">
    <name type="scientific">Flavobacterium myungsuense</name>
    <dbReference type="NCBI Taxonomy" id="651823"/>
    <lineage>
        <taxon>Bacteria</taxon>
        <taxon>Pseudomonadati</taxon>
        <taxon>Bacteroidota</taxon>
        <taxon>Flavobacteriia</taxon>
        <taxon>Flavobacteriales</taxon>
        <taxon>Flavobacteriaceae</taxon>
        <taxon>Flavobacterium</taxon>
    </lineage>
</organism>
<feature type="non-terminal residue" evidence="1">
    <location>
        <position position="1"/>
    </location>
</feature>
<sequence>RWTISNSPCTASTDDVVITFNQNPTTSAAGVDQTICSTGAATLAGNNPSVGTGAWSIVSGPSTSSAQFGSTSVNNTVFTPAGGAGVYTLRWNVSNSPCTASTDDVDITVNSCASTITTGTVSGSPFCAGATGISVPFTYSPSASFSGSIFKAQLSDASGSFASPTDLQTVSSDTSGSQSISVTIPSGAADGTGYRIRVVSDTPAVNGSDNGVNLSVSATPTASNAGPDQTSSATCGLTSVTLAANAPTVGTGAWSIVSGVGGTVTTPSSNTSTFSGTAGTTYT</sequence>
<reference evidence="2" key="1">
    <citation type="journal article" date="2019" name="Int. J. Syst. Evol. Microbiol.">
        <title>The Global Catalogue of Microorganisms (GCM) 10K type strain sequencing project: providing services to taxonomists for standard genome sequencing and annotation.</title>
        <authorList>
            <consortium name="The Broad Institute Genomics Platform"/>
            <consortium name="The Broad Institute Genome Sequencing Center for Infectious Disease"/>
            <person name="Wu L."/>
            <person name="Ma J."/>
        </authorList>
    </citation>
    <scope>NUCLEOTIDE SEQUENCE [LARGE SCALE GENOMIC DNA]</scope>
    <source>
        <strain evidence="2">CECT 7649</strain>
    </source>
</reference>
<evidence type="ECO:0008006" key="3">
    <source>
        <dbReference type="Google" id="ProtNLM"/>
    </source>
</evidence>
<evidence type="ECO:0000313" key="2">
    <source>
        <dbReference type="Proteomes" id="UP001597051"/>
    </source>
</evidence>
<proteinExistence type="predicted"/>
<accession>A0ABW3J4J1</accession>
<protein>
    <recommendedName>
        <fullName evidence="3">Adhesin</fullName>
    </recommendedName>
</protein>
<dbReference type="Proteomes" id="UP001597051">
    <property type="component" value="Unassembled WGS sequence"/>
</dbReference>
<gene>
    <name evidence="1" type="ORF">ACFQ0S_11550</name>
</gene>
<evidence type="ECO:0000313" key="1">
    <source>
        <dbReference type="EMBL" id="MFD0985108.1"/>
    </source>
</evidence>
<keyword evidence="2" id="KW-1185">Reference proteome</keyword>
<feature type="non-terminal residue" evidence="1">
    <location>
        <position position="283"/>
    </location>
</feature>
<name>A0ABW3J4J1_9FLAO</name>
<dbReference type="EMBL" id="JBHTIZ010000034">
    <property type="protein sequence ID" value="MFD0985108.1"/>
    <property type="molecule type" value="Genomic_DNA"/>
</dbReference>